<evidence type="ECO:0000256" key="2">
    <source>
        <dbReference type="ARBA" id="ARBA00022448"/>
    </source>
</evidence>
<evidence type="ECO:0000313" key="10">
    <source>
        <dbReference type="Proteomes" id="UP000036867"/>
    </source>
</evidence>
<comment type="subcellular location">
    <subcellularLocation>
        <location evidence="1">Cell membrane</location>
        <topology evidence="1">Multi-pass membrane protein</topology>
    </subcellularLocation>
</comment>
<keyword evidence="2" id="KW-0813">Transport</keyword>
<feature type="transmembrane region" description="Helical" evidence="7">
    <location>
        <begin position="49"/>
        <end position="67"/>
    </location>
</feature>
<dbReference type="PANTHER" id="PTHR11662">
    <property type="entry name" value="SOLUTE CARRIER FAMILY 17"/>
    <property type="match status" value="1"/>
</dbReference>
<dbReference type="OrthoDB" id="244640at2"/>
<dbReference type="PROSITE" id="PS50850">
    <property type="entry name" value="MFS"/>
    <property type="match status" value="1"/>
</dbReference>
<evidence type="ECO:0000256" key="7">
    <source>
        <dbReference type="SAM" id="Phobius"/>
    </source>
</evidence>
<dbReference type="Gene3D" id="1.20.1250.20">
    <property type="entry name" value="MFS general substrate transporter like domains"/>
    <property type="match status" value="2"/>
</dbReference>
<feature type="transmembrane region" description="Helical" evidence="7">
    <location>
        <begin position="167"/>
        <end position="187"/>
    </location>
</feature>
<feature type="transmembrane region" description="Helical" evidence="7">
    <location>
        <begin position="306"/>
        <end position="324"/>
    </location>
</feature>
<evidence type="ECO:0000256" key="1">
    <source>
        <dbReference type="ARBA" id="ARBA00004651"/>
    </source>
</evidence>
<feature type="transmembrane region" description="Helical" evidence="7">
    <location>
        <begin position="374"/>
        <end position="393"/>
    </location>
</feature>
<keyword evidence="5 7" id="KW-1133">Transmembrane helix</keyword>
<keyword evidence="4 7" id="KW-0812">Transmembrane</keyword>
<comment type="caution">
    <text evidence="9">The sequence shown here is derived from an EMBL/GenBank/DDBJ whole genome shotgun (WGS) entry which is preliminary data.</text>
</comment>
<keyword evidence="10" id="KW-1185">Reference proteome</keyword>
<feature type="transmembrane region" description="Helical" evidence="7">
    <location>
        <begin position="79"/>
        <end position="106"/>
    </location>
</feature>
<dbReference type="RefSeq" id="WP_053415735.1">
    <property type="nucleotide sequence ID" value="NZ_LILB01000001.1"/>
</dbReference>
<dbReference type="GO" id="GO:0005886">
    <property type="term" value="C:plasma membrane"/>
    <property type="evidence" value="ECO:0007669"/>
    <property type="project" value="UniProtKB-SubCell"/>
</dbReference>
<feature type="domain" description="Major facilitator superfamily (MFS) profile" evidence="8">
    <location>
        <begin position="13"/>
        <end position="398"/>
    </location>
</feature>
<feature type="transmembrane region" description="Helical" evidence="7">
    <location>
        <begin position="214"/>
        <end position="236"/>
    </location>
</feature>
<accession>A0A0M0LKS2</accession>
<dbReference type="InterPro" id="IPR036259">
    <property type="entry name" value="MFS_trans_sf"/>
</dbReference>
<evidence type="ECO:0000256" key="3">
    <source>
        <dbReference type="ARBA" id="ARBA00022475"/>
    </source>
</evidence>
<evidence type="ECO:0000256" key="6">
    <source>
        <dbReference type="ARBA" id="ARBA00023136"/>
    </source>
</evidence>
<dbReference type="InterPro" id="IPR050382">
    <property type="entry name" value="MFS_Na/Anion_cotransporter"/>
</dbReference>
<dbReference type="Proteomes" id="UP000036867">
    <property type="component" value="Unassembled WGS sequence"/>
</dbReference>
<dbReference type="GO" id="GO:0022857">
    <property type="term" value="F:transmembrane transporter activity"/>
    <property type="evidence" value="ECO:0007669"/>
    <property type="project" value="InterPro"/>
</dbReference>
<dbReference type="Pfam" id="PF07690">
    <property type="entry name" value="MFS_1"/>
    <property type="match status" value="1"/>
</dbReference>
<feature type="transmembrane region" description="Helical" evidence="7">
    <location>
        <begin position="345"/>
        <end position="368"/>
    </location>
</feature>
<feature type="transmembrane region" description="Helical" evidence="7">
    <location>
        <begin position="12"/>
        <end position="37"/>
    </location>
</feature>
<reference evidence="10" key="1">
    <citation type="submission" date="2015-08" db="EMBL/GenBank/DDBJ databases">
        <title>Fjat-10028 dsm 16317.</title>
        <authorList>
            <person name="Liu B."/>
            <person name="Wang J."/>
            <person name="Zhu Y."/>
            <person name="Liu G."/>
            <person name="Chen Q."/>
            <person name="Chen Z."/>
            <person name="Lan J."/>
            <person name="Che J."/>
            <person name="Ge C."/>
            <person name="Shi H."/>
            <person name="Pan Z."/>
            <person name="Liu X."/>
        </authorList>
    </citation>
    <scope>NUCLEOTIDE SEQUENCE [LARGE SCALE GENOMIC DNA]</scope>
    <source>
        <strain evidence="10">DSM 16317</strain>
    </source>
</reference>
<dbReference type="InterPro" id="IPR011701">
    <property type="entry name" value="MFS"/>
</dbReference>
<feature type="transmembrane region" description="Helical" evidence="7">
    <location>
        <begin position="283"/>
        <end position="300"/>
    </location>
</feature>
<dbReference type="InterPro" id="IPR000849">
    <property type="entry name" value="Sugar_P_transporter"/>
</dbReference>
<keyword evidence="6 7" id="KW-0472">Membrane</keyword>
<evidence type="ECO:0000313" key="9">
    <source>
        <dbReference type="EMBL" id="KOO51591.1"/>
    </source>
</evidence>
<dbReference type="AlphaFoldDB" id="A0A0M0LKS2"/>
<dbReference type="SUPFAM" id="SSF103473">
    <property type="entry name" value="MFS general substrate transporter"/>
    <property type="match status" value="1"/>
</dbReference>
<dbReference type="EMBL" id="LILB01000001">
    <property type="protein sequence ID" value="KOO51591.1"/>
    <property type="molecule type" value="Genomic_DNA"/>
</dbReference>
<protein>
    <recommendedName>
        <fullName evidence="8">Major facilitator superfamily (MFS) profile domain-containing protein</fullName>
    </recommendedName>
</protein>
<dbReference type="STRING" id="263475.AMD00_03735"/>
<keyword evidence="3" id="KW-1003">Cell membrane</keyword>
<evidence type="ECO:0000259" key="8">
    <source>
        <dbReference type="PROSITE" id="PS50850"/>
    </source>
</evidence>
<dbReference type="CDD" id="cd17319">
    <property type="entry name" value="MFS_ExuT_GudP_like"/>
    <property type="match status" value="1"/>
</dbReference>
<name>A0A0M0LKS2_9BACL</name>
<sequence length="412" mass="45198">MDVATNRKQKTLIMVLLCMGWIVNTFDRIAINIAVIPISKEFGLTETQVGLVISSFFLSYAIMQPIGGSLADRFGSRRVIMFSLVAWSLLTILTGVAWSFLSLIAFRFLFGIGEGSYPSASQVSLAETFPKQERARAKSLLLASTKIGGVIGTFVIASMISFSGWKFMFVILGFLGLILAVIYWKYFNPTGKLDVTKKTTNKKISLKEAFKIPLLWQLTVIYFGISIVSWGAAAWMPSYMVKVRNLDMISMGALSSIPSILGLISMLFSGWILDKYMVGREKYLIVFGSLIGIISMYFFIHAPSIAFVVIYGSFINMGVALALTTTLTMPLKYIHSSSIGTATGMVYLGGQLAGVIAPTLMGFMIQKFNGSYDAGFWFLIGALVVSFLVGMTVKNQTIISNEQTAEVSTNVE</sequence>
<dbReference type="PIRSF" id="PIRSF002808">
    <property type="entry name" value="Hexose_phosphate_transp"/>
    <property type="match status" value="1"/>
</dbReference>
<dbReference type="PANTHER" id="PTHR11662:SF399">
    <property type="entry name" value="FI19708P1-RELATED"/>
    <property type="match status" value="1"/>
</dbReference>
<evidence type="ECO:0000256" key="5">
    <source>
        <dbReference type="ARBA" id="ARBA00022989"/>
    </source>
</evidence>
<dbReference type="InterPro" id="IPR020846">
    <property type="entry name" value="MFS_dom"/>
</dbReference>
<gene>
    <name evidence="9" type="ORF">AMD00_03735</name>
</gene>
<proteinExistence type="predicted"/>
<dbReference type="GeneID" id="301135217"/>
<feature type="transmembrane region" description="Helical" evidence="7">
    <location>
        <begin position="248"/>
        <end position="271"/>
    </location>
</feature>
<organism evidence="9 10">
    <name type="scientific">Viridibacillus arvi</name>
    <dbReference type="NCBI Taxonomy" id="263475"/>
    <lineage>
        <taxon>Bacteria</taxon>
        <taxon>Bacillati</taxon>
        <taxon>Bacillota</taxon>
        <taxon>Bacilli</taxon>
        <taxon>Bacillales</taxon>
        <taxon>Caryophanaceae</taxon>
        <taxon>Viridibacillus</taxon>
    </lineage>
</organism>
<evidence type="ECO:0000256" key="4">
    <source>
        <dbReference type="ARBA" id="ARBA00022692"/>
    </source>
</evidence>